<dbReference type="Ensembl" id="ENSHHUT00000046353.1">
    <property type="protein sequence ID" value="ENSHHUP00000044698.1"/>
    <property type="gene ID" value="ENSHHUG00000027347.1"/>
</dbReference>
<accession>A0A4W5N3R3</accession>
<reference evidence="6" key="3">
    <citation type="submission" date="2025-09" db="UniProtKB">
        <authorList>
            <consortium name="Ensembl"/>
        </authorList>
    </citation>
    <scope>IDENTIFICATION</scope>
</reference>
<dbReference type="GeneTree" id="ENSGT01030000234566"/>
<dbReference type="Proteomes" id="UP000314982">
    <property type="component" value="Unassembled WGS sequence"/>
</dbReference>
<proteinExistence type="predicted"/>
<evidence type="ECO:0000313" key="6">
    <source>
        <dbReference type="Ensembl" id="ENSHHUP00000044698.1"/>
    </source>
</evidence>
<reference evidence="6" key="2">
    <citation type="submission" date="2025-08" db="UniProtKB">
        <authorList>
            <consortium name="Ensembl"/>
        </authorList>
    </citation>
    <scope>IDENTIFICATION</scope>
</reference>
<dbReference type="AlphaFoldDB" id="A0A4W5N3R3"/>
<keyword evidence="1" id="KW-0245">EGF-like domain</keyword>
<evidence type="ECO:0000256" key="1">
    <source>
        <dbReference type="ARBA" id="ARBA00022536"/>
    </source>
</evidence>
<dbReference type="Pfam" id="PF25021">
    <property type="entry name" value="TEN_NHL"/>
    <property type="match status" value="1"/>
</dbReference>
<keyword evidence="2" id="KW-0677">Repeat</keyword>
<dbReference type="STRING" id="62062.ENSHHUP00000044698"/>
<protein>
    <submittedName>
        <fullName evidence="6">Uncharacterized protein</fullName>
    </submittedName>
</protein>
<dbReference type="GO" id="GO:0042803">
    <property type="term" value="F:protein homodimerization activity"/>
    <property type="evidence" value="ECO:0007669"/>
    <property type="project" value="TreeGrafter"/>
</dbReference>
<reference evidence="7" key="1">
    <citation type="submission" date="2018-06" db="EMBL/GenBank/DDBJ databases">
        <title>Genome assembly of Danube salmon.</title>
        <authorList>
            <person name="Macqueen D.J."/>
            <person name="Gundappa M.K."/>
        </authorList>
    </citation>
    <scope>NUCLEOTIDE SEQUENCE [LARGE SCALE GENOMIC DNA]</scope>
</reference>
<dbReference type="GO" id="GO:0050839">
    <property type="term" value="F:cell adhesion molecule binding"/>
    <property type="evidence" value="ECO:0007669"/>
    <property type="project" value="TreeGrafter"/>
</dbReference>
<name>A0A4W5N3R3_9TELE</name>
<evidence type="ECO:0000256" key="3">
    <source>
        <dbReference type="ARBA" id="ARBA00023157"/>
    </source>
</evidence>
<dbReference type="PANTHER" id="PTHR11219">
    <property type="entry name" value="TENEURIN AND N-ACETYLGLUCOSAMINE-1-PHOSPHODIESTER ALPHA-N-ACETYLGLUCOSAMINIDASE"/>
    <property type="match status" value="1"/>
</dbReference>
<dbReference type="GO" id="GO:0043005">
    <property type="term" value="C:neuron projection"/>
    <property type="evidence" value="ECO:0007669"/>
    <property type="project" value="TreeGrafter"/>
</dbReference>
<dbReference type="PANTHER" id="PTHR11219:SF8">
    <property type="entry name" value="TENEURIN-2"/>
    <property type="match status" value="1"/>
</dbReference>
<dbReference type="InterPro" id="IPR057627">
    <property type="entry name" value="FN-plug_TEN1-4"/>
</dbReference>
<feature type="domain" description="Teneurin 1-4-like FN-plug" evidence="4">
    <location>
        <begin position="25"/>
        <end position="109"/>
    </location>
</feature>
<organism evidence="6 7">
    <name type="scientific">Hucho hucho</name>
    <name type="common">huchen</name>
    <dbReference type="NCBI Taxonomy" id="62062"/>
    <lineage>
        <taxon>Eukaryota</taxon>
        <taxon>Metazoa</taxon>
        <taxon>Chordata</taxon>
        <taxon>Craniata</taxon>
        <taxon>Vertebrata</taxon>
        <taxon>Euteleostomi</taxon>
        <taxon>Actinopterygii</taxon>
        <taxon>Neopterygii</taxon>
        <taxon>Teleostei</taxon>
        <taxon>Protacanthopterygii</taxon>
        <taxon>Salmoniformes</taxon>
        <taxon>Salmonidae</taxon>
        <taxon>Salmoninae</taxon>
        <taxon>Hucho</taxon>
    </lineage>
</organism>
<dbReference type="GO" id="GO:0007157">
    <property type="term" value="P:heterophilic cell-cell adhesion via plasma membrane cell adhesion molecules"/>
    <property type="evidence" value="ECO:0007669"/>
    <property type="project" value="TreeGrafter"/>
</dbReference>
<evidence type="ECO:0000259" key="5">
    <source>
        <dbReference type="Pfam" id="PF25021"/>
    </source>
</evidence>
<feature type="domain" description="Teneurin NHL" evidence="5">
    <location>
        <begin position="150"/>
        <end position="215"/>
    </location>
</feature>
<keyword evidence="7" id="KW-1185">Reference proteome</keyword>
<sequence>MIDVPGTSLKLCYLSSRTSGYRSLLKVTMTPAMVSLGLLKVHLMVAVEGHLFQKWFHASPNLAYTYIWDKTDAYGQRVYGLSEAVVSVGYEYESCASLIQWEKRTVVLQGFELDPSNLGGWSLDKHHILNTRSSILHKGSGENVFVSEQPPVISSVMGNGRRRSISCPSCNGLADSNKLLAPVALATGIDGSLYVGDLNFVRRVYPSLNTTGILE</sequence>
<dbReference type="InterPro" id="IPR051216">
    <property type="entry name" value="Teneurin"/>
</dbReference>
<dbReference type="GO" id="GO:0046982">
    <property type="term" value="F:protein heterodimerization activity"/>
    <property type="evidence" value="ECO:0007669"/>
    <property type="project" value="TreeGrafter"/>
</dbReference>
<evidence type="ECO:0000259" key="4">
    <source>
        <dbReference type="Pfam" id="PF24329"/>
    </source>
</evidence>
<dbReference type="GO" id="GO:0048666">
    <property type="term" value="P:neuron development"/>
    <property type="evidence" value="ECO:0007669"/>
    <property type="project" value="TreeGrafter"/>
</dbReference>
<keyword evidence="3" id="KW-1015">Disulfide bond</keyword>
<evidence type="ECO:0000313" key="7">
    <source>
        <dbReference type="Proteomes" id="UP000314982"/>
    </source>
</evidence>
<dbReference type="Pfam" id="PF24329">
    <property type="entry name" value="FN-plug_TEN1-4"/>
    <property type="match status" value="1"/>
</dbReference>
<dbReference type="InterPro" id="IPR056822">
    <property type="entry name" value="TEN_NHL"/>
</dbReference>
<evidence type="ECO:0000256" key="2">
    <source>
        <dbReference type="ARBA" id="ARBA00022737"/>
    </source>
</evidence>